<comment type="similarity">
    <text evidence="2">Belongs to the anhydro-N-acetylmuramic acid kinase family.</text>
</comment>
<dbReference type="Gene3D" id="3.30.420.40">
    <property type="match status" value="2"/>
</dbReference>
<keyword evidence="5" id="KW-1185">Reference proteome</keyword>
<evidence type="ECO:0000313" key="5">
    <source>
        <dbReference type="Proteomes" id="UP000314011"/>
    </source>
</evidence>
<dbReference type="HAMAP" id="MF_01270">
    <property type="entry name" value="AnhMurNAc_kinase"/>
    <property type="match status" value="1"/>
</dbReference>
<reference evidence="4 5" key="1">
    <citation type="submission" date="2019-06" db="EMBL/GenBank/DDBJ databases">
        <title>Genome of new Rhodobacteraceae sp. SM1903.</title>
        <authorList>
            <person name="Ren X."/>
        </authorList>
    </citation>
    <scope>NUCLEOTIDE SEQUENCE [LARGE SCALE GENOMIC DNA]</scope>
    <source>
        <strain evidence="4 5">SM1903</strain>
    </source>
</reference>
<name>A0A5C5GC52_9RHOB</name>
<comment type="caution">
    <text evidence="4">The sequence shown here is derived from an EMBL/GenBank/DDBJ whole genome shotgun (WGS) entry which is preliminary data.</text>
</comment>
<dbReference type="Proteomes" id="UP000314011">
    <property type="component" value="Unassembled WGS sequence"/>
</dbReference>
<dbReference type="PANTHER" id="PTHR30605">
    <property type="entry name" value="ANHYDRO-N-ACETYLMURAMIC ACID KINASE"/>
    <property type="match status" value="1"/>
</dbReference>
<dbReference type="Pfam" id="PF03702">
    <property type="entry name" value="AnmK"/>
    <property type="match status" value="1"/>
</dbReference>
<sequence>MLKTGPVRALGAMSGTSLDGVDAAVLVTDGHEIFEFGETAYRPYSPTDRMILRGALGRWPGDPGVAAAAEIVEEAHMACLEGIEAELIGFHGQTLAHDPAGRGTHQAGDGQVLADYLGLPVVWDFRSADVRLGGQGAPLAPFYHFALARHIGATEPVAFLNLGGVGNLTWIDPTKPKPDADGALLAFDTGPANAPMDDFCAARLGRDRDEGGALARRGTVDEAVLDRFTSQAFFYRMPPKSLDRNDFDWLTEAVADLSDADALATLAGCAAAGVVTGLDHCPSPPERLLVTGGGRHNATLMRMIAAGADCPVEPVEAVGLDGDMMEAQAFAFLAVRVARGLPTSAPGTTGVAAAVGGGSMGRPATASRASTAG</sequence>
<evidence type="ECO:0000313" key="4">
    <source>
        <dbReference type="EMBL" id="TNY32090.1"/>
    </source>
</evidence>
<keyword evidence="2" id="KW-0547">Nucleotide-binding</keyword>
<dbReference type="InterPro" id="IPR043129">
    <property type="entry name" value="ATPase_NBD"/>
</dbReference>
<dbReference type="SUPFAM" id="SSF53067">
    <property type="entry name" value="Actin-like ATPase domain"/>
    <property type="match status" value="1"/>
</dbReference>
<dbReference type="GO" id="GO:0016301">
    <property type="term" value="F:kinase activity"/>
    <property type="evidence" value="ECO:0007669"/>
    <property type="project" value="UniProtKB-KW"/>
</dbReference>
<dbReference type="UniPathway" id="UPA00544"/>
<dbReference type="OrthoDB" id="9763949at2"/>
<keyword evidence="2" id="KW-0067">ATP-binding</keyword>
<dbReference type="PANTHER" id="PTHR30605:SF0">
    <property type="entry name" value="ANHYDRO-N-ACETYLMURAMIC ACID KINASE"/>
    <property type="match status" value="1"/>
</dbReference>
<proteinExistence type="inferred from homology"/>
<dbReference type="UniPathway" id="UPA00343"/>
<dbReference type="GO" id="GO:0005524">
    <property type="term" value="F:ATP binding"/>
    <property type="evidence" value="ECO:0007669"/>
    <property type="project" value="UniProtKB-UniRule"/>
</dbReference>
<evidence type="ECO:0000256" key="3">
    <source>
        <dbReference type="SAM" id="MobiDB-lite"/>
    </source>
</evidence>
<dbReference type="NCBIfam" id="NF007141">
    <property type="entry name" value="PRK09585.1-5"/>
    <property type="match status" value="1"/>
</dbReference>
<gene>
    <name evidence="2" type="primary">anmK</name>
    <name evidence="4" type="ORF">FHY64_01955</name>
</gene>
<evidence type="ECO:0000256" key="2">
    <source>
        <dbReference type="HAMAP-Rule" id="MF_01270"/>
    </source>
</evidence>
<accession>A0A5C5GC52</accession>
<keyword evidence="1 2" id="KW-0119">Carbohydrate metabolism</keyword>
<comment type="function">
    <text evidence="2">Catalyzes the specific phosphorylation of 1,6-anhydro-N-acetylmuramic acid (anhMurNAc) with the simultaneous cleavage of the 1,6-anhydro ring, generating MurNAc-6-P. Is required for the utilization of anhMurNAc either imported from the medium or derived from its own cell wall murein, and thus plays a role in cell wall recycling.</text>
</comment>
<dbReference type="RefSeq" id="WP_140192769.1">
    <property type="nucleotide sequence ID" value="NZ_CP065915.1"/>
</dbReference>
<feature type="region of interest" description="Disordered" evidence="3">
    <location>
        <begin position="352"/>
        <end position="373"/>
    </location>
</feature>
<feature type="binding site" evidence="2">
    <location>
        <begin position="15"/>
        <end position="22"/>
    </location>
    <ligand>
        <name>ATP</name>
        <dbReference type="ChEBI" id="CHEBI:30616"/>
    </ligand>
</feature>
<keyword evidence="2 4" id="KW-0808">Transferase</keyword>
<dbReference type="GO" id="GO:0006040">
    <property type="term" value="P:amino sugar metabolic process"/>
    <property type="evidence" value="ECO:0007669"/>
    <property type="project" value="InterPro"/>
</dbReference>
<organism evidence="4 5">
    <name type="scientific">Pelagovum pacificum</name>
    <dbReference type="NCBI Taxonomy" id="2588711"/>
    <lineage>
        <taxon>Bacteria</taxon>
        <taxon>Pseudomonadati</taxon>
        <taxon>Pseudomonadota</taxon>
        <taxon>Alphaproteobacteria</taxon>
        <taxon>Rhodobacterales</taxon>
        <taxon>Paracoccaceae</taxon>
        <taxon>Pelagovum</taxon>
    </lineage>
</organism>
<protein>
    <recommendedName>
        <fullName evidence="2">Anhydro-N-acetylmuramic acid kinase</fullName>
        <ecNumber evidence="2">2.7.1.170</ecNumber>
    </recommendedName>
    <alternativeName>
        <fullName evidence="2">AnhMurNAc kinase</fullName>
    </alternativeName>
</protein>
<comment type="pathway">
    <text evidence="2">Cell wall biogenesis; peptidoglycan recycling.</text>
</comment>
<comment type="catalytic activity">
    <reaction evidence="2">
        <text>1,6-anhydro-N-acetyl-beta-muramate + ATP + H2O = N-acetyl-D-muramate 6-phosphate + ADP + H(+)</text>
        <dbReference type="Rhea" id="RHEA:24952"/>
        <dbReference type="ChEBI" id="CHEBI:15377"/>
        <dbReference type="ChEBI" id="CHEBI:15378"/>
        <dbReference type="ChEBI" id="CHEBI:30616"/>
        <dbReference type="ChEBI" id="CHEBI:58690"/>
        <dbReference type="ChEBI" id="CHEBI:58722"/>
        <dbReference type="ChEBI" id="CHEBI:456216"/>
        <dbReference type="EC" id="2.7.1.170"/>
    </reaction>
</comment>
<dbReference type="InterPro" id="IPR005338">
    <property type="entry name" value="Anhydro_N_Ac-Mur_kinase"/>
</dbReference>
<dbReference type="EMBL" id="VFFF01000001">
    <property type="protein sequence ID" value="TNY32090.1"/>
    <property type="molecule type" value="Genomic_DNA"/>
</dbReference>
<evidence type="ECO:0000256" key="1">
    <source>
        <dbReference type="ARBA" id="ARBA00023277"/>
    </source>
</evidence>
<dbReference type="GO" id="GO:0097175">
    <property type="term" value="P:1,6-anhydro-N-acetyl-beta-muramic acid catabolic process"/>
    <property type="evidence" value="ECO:0007669"/>
    <property type="project" value="UniProtKB-UniRule"/>
</dbReference>
<dbReference type="EC" id="2.7.1.170" evidence="2"/>
<dbReference type="GO" id="GO:0009254">
    <property type="term" value="P:peptidoglycan turnover"/>
    <property type="evidence" value="ECO:0007669"/>
    <property type="project" value="UniProtKB-UniRule"/>
</dbReference>
<dbReference type="GO" id="GO:0016773">
    <property type="term" value="F:phosphotransferase activity, alcohol group as acceptor"/>
    <property type="evidence" value="ECO:0007669"/>
    <property type="project" value="UniProtKB-UniRule"/>
</dbReference>
<dbReference type="AlphaFoldDB" id="A0A5C5GC52"/>
<keyword evidence="2 4" id="KW-0418">Kinase</keyword>
<comment type="pathway">
    <text evidence="2">Amino-sugar metabolism; 1,6-anhydro-N-acetylmuramate degradation.</text>
</comment>